<sequence length="168" mass="19684">MSPPKTEKEVRGFLGRVNYISRFISQLTDTCAPIFKLLRKNEPVEWNDECQITFNKIKQCLINPPMLMPPIEGKPLILYLMILEDSMGCMLGQLNETSNQERAIYYLSKKFTDYDARYSPLEKTCCALVWATQRLRQYMLRHITQLISKIDPIKYLLEKFVLVGRIAR</sequence>
<dbReference type="Proteomes" id="UP000075243">
    <property type="component" value="Chromosome 10"/>
</dbReference>
<dbReference type="PANTHER" id="PTHR48475">
    <property type="entry name" value="RIBONUCLEASE H"/>
    <property type="match status" value="1"/>
</dbReference>
<protein>
    <submittedName>
        <fullName evidence="2">Retrotransposable element Tf2</fullName>
    </submittedName>
</protein>
<organism evidence="2 3">
    <name type="scientific">Cajanus cajan</name>
    <name type="common">Pigeon pea</name>
    <name type="synonym">Cajanus indicus</name>
    <dbReference type="NCBI Taxonomy" id="3821"/>
    <lineage>
        <taxon>Eukaryota</taxon>
        <taxon>Viridiplantae</taxon>
        <taxon>Streptophyta</taxon>
        <taxon>Embryophyta</taxon>
        <taxon>Tracheophyta</taxon>
        <taxon>Spermatophyta</taxon>
        <taxon>Magnoliopsida</taxon>
        <taxon>eudicotyledons</taxon>
        <taxon>Gunneridae</taxon>
        <taxon>Pentapetalae</taxon>
        <taxon>rosids</taxon>
        <taxon>fabids</taxon>
        <taxon>Fabales</taxon>
        <taxon>Fabaceae</taxon>
        <taxon>Papilionoideae</taxon>
        <taxon>50 kb inversion clade</taxon>
        <taxon>NPAAA clade</taxon>
        <taxon>indigoferoid/millettioid clade</taxon>
        <taxon>Phaseoleae</taxon>
        <taxon>Cajanus</taxon>
    </lineage>
</organism>
<feature type="domain" description="Reverse transcriptase/retrotransposon-derived protein RNase H-like" evidence="1">
    <location>
        <begin position="46"/>
        <end position="142"/>
    </location>
</feature>
<dbReference type="InterPro" id="IPR041577">
    <property type="entry name" value="RT_RNaseH_2"/>
</dbReference>
<dbReference type="Gramene" id="C.cajan_14527.t">
    <property type="protein sequence ID" value="C.cajan_14527.t.cds1"/>
    <property type="gene ID" value="C.cajan_14527"/>
</dbReference>
<reference evidence="2 3" key="1">
    <citation type="journal article" date="2012" name="Nat. Biotechnol.">
        <title>Draft genome sequence of pigeonpea (Cajanus cajan), an orphan legume crop of resource-poor farmers.</title>
        <authorList>
            <person name="Varshney R.K."/>
            <person name="Chen W."/>
            <person name="Li Y."/>
            <person name="Bharti A.K."/>
            <person name="Saxena R.K."/>
            <person name="Schlueter J.A."/>
            <person name="Donoghue M.T."/>
            <person name="Azam S."/>
            <person name="Fan G."/>
            <person name="Whaley A.M."/>
            <person name="Farmer A.D."/>
            <person name="Sheridan J."/>
            <person name="Iwata A."/>
            <person name="Tuteja R."/>
            <person name="Penmetsa R.V."/>
            <person name="Wu W."/>
            <person name="Upadhyaya H.D."/>
            <person name="Yang S.P."/>
            <person name="Shah T."/>
            <person name="Saxena K.B."/>
            <person name="Michael T."/>
            <person name="McCombie W.R."/>
            <person name="Yang B."/>
            <person name="Zhang G."/>
            <person name="Yang H."/>
            <person name="Wang J."/>
            <person name="Spillane C."/>
            <person name="Cook D.R."/>
            <person name="May G.D."/>
            <person name="Xu X."/>
            <person name="Jackson S.A."/>
        </authorList>
    </citation>
    <scope>NUCLEOTIDE SEQUENCE [LARGE SCALE GENOMIC DNA]</scope>
    <source>
        <strain evidence="3">cv. Asha</strain>
    </source>
</reference>
<dbReference type="InterPro" id="IPR043502">
    <property type="entry name" value="DNA/RNA_pol_sf"/>
</dbReference>
<dbReference type="PANTHER" id="PTHR48475:SF1">
    <property type="entry name" value="RNASE H TYPE-1 DOMAIN-CONTAINING PROTEIN"/>
    <property type="match status" value="1"/>
</dbReference>
<evidence type="ECO:0000313" key="2">
    <source>
        <dbReference type="EMBL" id="KYP59521.1"/>
    </source>
</evidence>
<dbReference type="InterPro" id="IPR043128">
    <property type="entry name" value="Rev_trsase/Diguanyl_cyclase"/>
</dbReference>
<dbReference type="EMBL" id="CM003612">
    <property type="protein sequence ID" value="KYP59521.1"/>
    <property type="molecule type" value="Genomic_DNA"/>
</dbReference>
<dbReference type="SUPFAM" id="SSF56672">
    <property type="entry name" value="DNA/RNA polymerases"/>
    <property type="match status" value="1"/>
</dbReference>
<dbReference type="AlphaFoldDB" id="A0A151SXS2"/>
<dbReference type="Gene3D" id="3.30.70.270">
    <property type="match status" value="1"/>
</dbReference>
<dbReference type="Pfam" id="PF17919">
    <property type="entry name" value="RT_RNaseH_2"/>
    <property type="match status" value="1"/>
</dbReference>
<keyword evidence="3" id="KW-1185">Reference proteome</keyword>
<proteinExistence type="predicted"/>
<dbReference type="FunFam" id="3.30.70.270:FF:000020">
    <property type="entry name" value="Transposon Tf2-6 polyprotein-like Protein"/>
    <property type="match status" value="1"/>
</dbReference>
<evidence type="ECO:0000313" key="3">
    <source>
        <dbReference type="Proteomes" id="UP000075243"/>
    </source>
</evidence>
<gene>
    <name evidence="2" type="ORF">KK1_014957</name>
</gene>
<accession>A0A151SXS2</accession>
<evidence type="ECO:0000259" key="1">
    <source>
        <dbReference type="Pfam" id="PF17919"/>
    </source>
</evidence>
<name>A0A151SXS2_CAJCA</name>
<dbReference type="OMA" id="FERNEEC"/>